<reference evidence="1 2" key="1">
    <citation type="journal article" date="2018" name="Nat. Biotechnol.">
        <title>A standardized bacterial taxonomy based on genome phylogeny substantially revises the tree of life.</title>
        <authorList>
            <person name="Parks D.H."/>
            <person name="Chuvochina M."/>
            <person name="Waite D.W."/>
            <person name="Rinke C."/>
            <person name="Skarshewski A."/>
            <person name="Chaumeil P.A."/>
            <person name="Hugenholtz P."/>
        </authorList>
    </citation>
    <scope>NUCLEOTIDE SEQUENCE [LARGE SCALE GENOMIC DNA]</scope>
    <source>
        <strain evidence="1">UBA9905</strain>
    </source>
</reference>
<dbReference type="Proteomes" id="UP000264215">
    <property type="component" value="Unassembled WGS sequence"/>
</dbReference>
<gene>
    <name evidence="1" type="ORF">DIT26_01960</name>
</gene>
<protein>
    <submittedName>
        <fullName evidence="1">Uncharacterized protein</fullName>
    </submittedName>
</protein>
<accession>A0A3D3TMP9</accession>
<dbReference type="EMBL" id="DQBS01000049">
    <property type="protein sequence ID" value="HCO69345.1"/>
    <property type="molecule type" value="Genomic_DNA"/>
</dbReference>
<evidence type="ECO:0000313" key="2">
    <source>
        <dbReference type="Proteomes" id="UP000264215"/>
    </source>
</evidence>
<proteinExistence type="predicted"/>
<comment type="caution">
    <text evidence="1">The sequence shown here is derived from an EMBL/GenBank/DDBJ whole genome shotgun (WGS) entry which is preliminary data.</text>
</comment>
<organism evidence="1 2">
    <name type="scientific">Mesotoga infera</name>
    <dbReference type="NCBI Taxonomy" id="1236046"/>
    <lineage>
        <taxon>Bacteria</taxon>
        <taxon>Thermotogati</taxon>
        <taxon>Thermotogota</taxon>
        <taxon>Thermotogae</taxon>
        <taxon>Kosmotogales</taxon>
        <taxon>Kosmotogaceae</taxon>
        <taxon>Mesotoga</taxon>
    </lineage>
</organism>
<evidence type="ECO:0000313" key="1">
    <source>
        <dbReference type="EMBL" id="HCO69345.1"/>
    </source>
</evidence>
<name>A0A3D3TMP9_9BACT</name>
<dbReference type="AlphaFoldDB" id="A0A3D3TMP9"/>
<sequence length="69" mass="7545">MTCHLYVSGLRATAWDSILPARNCHELKTVSPHKEAKTSDIKSVGLLVVTLVELLTCDGKDCKKSYVAV</sequence>